<dbReference type="PANTHER" id="PTHR19136">
    <property type="entry name" value="MOLYBDENUM COFACTOR GUANYLYLTRANSFERASE"/>
    <property type="match status" value="1"/>
</dbReference>
<dbReference type="GO" id="GO:0046872">
    <property type="term" value="F:metal ion binding"/>
    <property type="evidence" value="ECO:0007669"/>
    <property type="project" value="UniProtKB-KW"/>
</dbReference>
<sequence length="254" mass="27056">MVEVTGLVLAGGAARRLQAAHPGADKGLLPLAGRPLAAWLIDNLAPQTSSLLISANRHLDTYRQLGYPVLADHFPDLPGPLAGIHAALQVCPTEWLAVAACDTPFLPPDWVARLLADTVPAAAIPAPSQHGSPVVTAASGFQARDPACATAPRTGHPASPAKPSRIAPVVYASDPEQPHPLVAVLHRRVLPSLEAFLQGGNHRVRQWYGGQGAHTVRFDEPNAFMNLNTPEDWQQAEARLARGRAWHASVHPPY</sequence>
<dbReference type="GO" id="GO:1902758">
    <property type="term" value="P:bis(molybdopterin guanine dinucleotide)molybdenum biosynthetic process"/>
    <property type="evidence" value="ECO:0007669"/>
    <property type="project" value="TreeGrafter"/>
</dbReference>
<keyword evidence="3 8" id="KW-0479">Metal-binding</keyword>
<dbReference type="Pfam" id="PF12804">
    <property type="entry name" value="NTP_transf_3"/>
    <property type="match status" value="1"/>
</dbReference>
<comment type="function">
    <text evidence="8">Transfers a GMP moiety from GTP to Mo-molybdopterin (Mo-MPT) cofactor (Moco or molybdenum cofactor) to form Mo-molybdopterin guanine dinucleotide (Mo-MGD) cofactor.</text>
</comment>
<dbReference type="Gene3D" id="3.90.550.10">
    <property type="entry name" value="Spore Coat Polysaccharide Biosynthesis Protein SpsA, Chain A"/>
    <property type="match status" value="1"/>
</dbReference>
<name>A0A3R8MZ95_9BURK</name>
<keyword evidence="1 8" id="KW-0963">Cytoplasm</keyword>
<keyword evidence="6 8" id="KW-0342">GTP-binding</keyword>
<comment type="subunit">
    <text evidence="8">Monomer.</text>
</comment>
<feature type="binding site" evidence="8">
    <location>
        <position position="72"/>
    </location>
    <ligand>
        <name>GTP</name>
        <dbReference type="ChEBI" id="CHEBI:37565"/>
    </ligand>
</feature>
<dbReference type="SUPFAM" id="SSF53448">
    <property type="entry name" value="Nucleotide-diphospho-sugar transferases"/>
    <property type="match status" value="1"/>
</dbReference>
<dbReference type="OrthoDB" id="9788394at2"/>
<evidence type="ECO:0000313" key="10">
    <source>
        <dbReference type="EMBL" id="RRN45877.1"/>
    </source>
</evidence>
<keyword evidence="5 8" id="KW-0460">Magnesium</keyword>
<comment type="similarity">
    <text evidence="8">Belongs to the MobA family.</text>
</comment>
<evidence type="ECO:0000256" key="6">
    <source>
        <dbReference type="ARBA" id="ARBA00023134"/>
    </source>
</evidence>
<dbReference type="RefSeq" id="WP_125095304.1">
    <property type="nucleotide sequence ID" value="NZ_RRUE01000001.1"/>
</dbReference>
<evidence type="ECO:0000256" key="5">
    <source>
        <dbReference type="ARBA" id="ARBA00022842"/>
    </source>
</evidence>
<dbReference type="HAMAP" id="MF_00316">
    <property type="entry name" value="MobA"/>
    <property type="match status" value="1"/>
</dbReference>
<keyword evidence="2 8" id="KW-0808">Transferase</keyword>
<organism evidence="10 11">
    <name type="scientific">Lautropia dentalis</name>
    <dbReference type="NCBI Taxonomy" id="2490857"/>
    <lineage>
        <taxon>Bacteria</taxon>
        <taxon>Pseudomonadati</taxon>
        <taxon>Pseudomonadota</taxon>
        <taxon>Betaproteobacteria</taxon>
        <taxon>Burkholderiales</taxon>
        <taxon>Burkholderiaceae</taxon>
        <taxon>Lautropia</taxon>
    </lineage>
</organism>
<evidence type="ECO:0000259" key="9">
    <source>
        <dbReference type="Pfam" id="PF12804"/>
    </source>
</evidence>
<dbReference type="GO" id="GO:0005525">
    <property type="term" value="F:GTP binding"/>
    <property type="evidence" value="ECO:0007669"/>
    <property type="project" value="UniProtKB-UniRule"/>
</dbReference>
<dbReference type="PANTHER" id="PTHR19136:SF81">
    <property type="entry name" value="MOLYBDENUM COFACTOR GUANYLYLTRANSFERASE"/>
    <property type="match status" value="1"/>
</dbReference>
<comment type="caution">
    <text evidence="8">Lacks conserved residue(s) required for the propagation of feature annotation.</text>
</comment>
<dbReference type="EC" id="2.7.7.77" evidence="8"/>
<evidence type="ECO:0000256" key="8">
    <source>
        <dbReference type="HAMAP-Rule" id="MF_00316"/>
    </source>
</evidence>
<feature type="binding site" evidence="8">
    <location>
        <begin position="9"/>
        <end position="11"/>
    </location>
    <ligand>
        <name>GTP</name>
        <dbReference type="ChEBI" id="CHEBI:37565"/>
    </ligand>
</feature>
<comment type="subcellular location">
    <subcellularLocation>
        <location evidence="8">Cytoplasm</location>
    </subcellularLocation>
</comment>
<accession>A0A3R8MZ95</accession>
<keyword evidence="7 8" id="KW-0501">Molybdenum cofactor biosynthesis</keyword>
<evidence type="ECO:0000256" key="4">
    <source>
        <dbReference type="ARBA" id="ARBA00022741"/>
    </source>
</evidence>
<evidence type="ECO:0000256" key="3">
    <source>
        <dbReference type="ARBA" id="ARBA00022723"/>
    </source>
</evidence>
<dbReference type="CDD" id="cd02503">
    <property type="entry name" value="MobA"/>
    <property type="match status" value="1"/>
</dbReference>
<feature type="binding site" evidence="8">
    <location>
        <position position="102"/>
    </location>
    <ligand>
        <name>GTP</name>
        <dbReference type="ChEBI" id="CHEBI:37565"/>
    </ligand>
</feature>
<feature type="domain" description="MobA-like NTP transferase" evidence="9">
    <location>
        <begin position="6"/>
        <end position="206"/>
    </location>
</feature>
<evidence type="ECO:0000256" key="7">
    <source>
        <dbReference type="ARBA" id="ARBA00023150"/>
    </source>
</evidence>
<comment type="domain">
    <text evidence="8">The N-terminal domain determines nucleotide recognition and specific binding, while the C-terminal domain determines the specific binding to the target protein.</text>
</comment>
<feature type="binding site" evidence="8">
    <location>
        <position position="102"/>
    </location>
    <ligand>
        <name>Mg(2+)</name>
        <dbReference type="ChEBI" id="CHEBI:18420"/>
    </ligand>
</feature>
<keyword evidence="10" id="KW-0548">Nucleotidyltransferase</keyword>
<dbReference type="GO" id="GO:0005737">
    <property type="term" value="C:cytoplasm"/>
    <property type="evidence" value="ECO:0007669"/>
    <property type="project" value="UniProtKB-SubCell"/>
</dbReference>
<dbReference type="InterPro" id="IPR025877">
    <property type="entry name" value="MobA-like_NTP_Trfase"/>
</dbReference>
<dbReference type="EMBL" id="RRUE01000001">
    <property type="protein sequence ID" value="RRN45877.1"/>
    <property type="molecule type" value="Genomic_DNA"/>
</dbReference>
<evidence type="ECO:0000256" key="2">
    <source>
        <dbReference type="ARBA" id="ARBA00022679"/>
    </source>
</evidence>
<comment type="cofactor">
    <cofactor evidence="8">
        <name>Mg(2+)</name>
        <dbReference type="ChEBI" id="CHEBI:18420"/>
    </cofactor>
</comment>
<reference evidence="10 11" key="1">
    <citation type="submission" date="2018-11" db="EMBL/GenBank/DDBJ databases">
        <title>Genome sequencing of Lautropia sp. KCOM 2505 (= ChDC F240).</title>
        <authorList>
            <person name="Kook J.-K."/>
            <person name="Park S.-N."/>
            <person name="Lim Y.K."/>
        </authorList>
    </citation>
    <scope>NUCLEOTIDE SEQUENCE [LARGE SCALE GENOMIC DNA]</scope>
    <source>
        <strain evidence="10 11">KCOM 2505</strain>
    </source>
</reference>
<feature type="binding site" evidence="8">
    <location>
        <position position="26"/>
    </location>
    <ligand>
        <name>GTP</name>
        <dbReference type="ChEBI" id="CHEBI:37565"/>
    </ligand>
</feature>
<evidence type="ECO:0000256" key="1">
    <source>
        <dbReference type="ARBA" id="ARBA00022490"/>
    </source>
</evidence>
<dbReference type="InterPro" id="IPR029044">
    <property type="entry name" value="Nucleotide-diphossugar_trans"/>
</dbReference>
<comment type="catalytic activity">
    <reaction evidence="8">
        <text>Mo-molybdopterin + GTP + H(+) = Mo-molybdopterin guanine dinucleotide + diphosphate</text>
        <dbReference type="Rhea" id="RHEA:34243"/>
        <dbReference type="ChEBI" id="CHEBI:15378"/>
        <dbReference type="ChEBI" id="CHEBI:33019"/>
        <dbReference type="ChEBI" id="CHEBI:37565"/>
        <dbReference type="ChEBI" id="CHEBI:71302"/>
        <dbReference type="ChEBI" id="CHEBI:71310"/>
        <dbReference type="EC" id="2.7.7.77"/>
    </reaction>
</comment>
<evidence type="ECO:0000313" key="11">
    <source>
        <dbReference type="Proteomes" id="UP000270261"/>
    </source>
</evidence>
<gene>
    <name evidence="8" type="primary">mobA</name>
    <name evidence="10" type="ORF">EHV23_07065</name>
</gene>
<dbReference type="GO" id="GO:0061603">
    <property type="term" value="F:molybdenum cofactor guanylyltransferase activity"/>
    <property type="evidence" value="ECO:0007669"/>
    <property type="project" value="UniProtKB-EC"/>
</dbReference>
<comment type="caution">
    <text evidence="10">The sequence shown here is derived from an EMBL/GenBank/DDBJ whole genome shotgun (WGS) entry which is preliminary data.</text>
</comment>
<keyword evidence="4 8" id="KW-0547">Nucleotide-binding</keyword>
<protein>
    <recommendedName>
        <fullName evidence="8">Molybdenum cofactor guanylyltransferase</fullName>
        <shortName evidence="8">MoCo guanylyltransferase</shortName>
        <ecNumber evidence="8">2.7.7.77</ecNumber>
    </recommendedName>
    <alternativeName>
        <fullName evidence="8">GTP:molybdopterin guanylyltransferase</fullName>
    </alternativeName>
    <alternativeName>
        <fullName evidence="8">Mo-MPT guanylyltransferase</fullName>
    </alternativeName>
    <alternativeName>
        <fullName evidence="8">Molybdopterin guanylyltransferase</fullName>
    </alternativeName>
    <alternativeName>
        <fullName evidence="8">Molybdopterin-guanine dinucleotide synthase</fullName>
        <shortName evidence="8">MGD synthase</shortName>
    </alternativeName>
</protein>
<dbReference type="AlphaFoldDB" id="A0A3R8MZ95"/>
<dbReference type="Proteomes" id="UP000270261">
    <property type="component" value="Unassembled WGS sequence"/>
</dbReference>
<proteinExistence type="inferred from homology"/>
<dbReference type="InterPro" id="IPR013482">
    <property type="entry name" value="Molybde_CF_guanTrfase"/>
</dbReference>
<keyword evidence="11" id="KW-1185">Reference proteome</keyword>